<name>A0A2P2NEC1_RHIMU</name>
<accession>A0A2P2NEC1</accession>
<dbReference type="AlphaFoldDB" id="A0A2P2NEC1"/>
<protein>
    <submittedName>
        <fullName evidence="1">Uncharacterized protein</fullName>
    </submittedName>
</protein>
<evidence type="ECO:0000313" key="1">
    <source>
        <dbReference type="EMBL" id="MBX40817.1"/>
    </source>
</evidence>
<sequence length="43" mass="4912">MGSLAWSPQEKSWPFSVHQGAGNQLSSMHLQGDFKDRAFQEQY</sequence>
<organism evidence="1">
    <name type="scientific">Rhizophora mucronata</name>
    <name type="common">Asiatic mangrove</name>
    <dbReference type="NCBI Taxonomy" id="61149"/>
    <lineage>
        <taxon>Eukaryota</taxon>
        <taxon>Viridiplantae</taxon>
        <taxon>Streptophyta</taxon>
        <taxon>Embryophyta</taxon>
        <taxon>Tracheophyta</taxon>
        <taxon>Spermatophyta</taxon>
        <taxon>Magnoliopsida</taxon>
        <taxon>eudicotyledons</taxon>
        <taxon>Gunneridae</taxon>
        <taxon>Pentapetalae</taxon>
        <taxon>rosids</taxon>
        <taxon>fabids</taxon>
        <taxon>Malpighiales</taxon>
        <taxon>Rhizophoraceae</taxon>
        <taxon>Rhizophora</taxon>
    </lineage>
</organism>
<proteinExistence type="predicted"/>
<dbReference type="EMBL" id="GGEC01060333">
    <property type="protein sequence ID" value="MBX40817.1"/>
    <property type="molecule type" value="Transcribed_RNA"/>
</dbReference>
<reference evidence="1" key="1">
    <citation type="submission" date="2018-02" db="EMBL/GenBank/DDBJ databases">
        <title>Rhizophora mucronata_Transcriptome.</title>
        <authorList>
            <person name="Meera S.P."/>
            <person name="Sreeshan A."/>
            <person name="Augustine A."/>
        </authorList>
    </citation>
    <scope>NUCLEOTIDE SEQUENCE</scope>
    <source>
        <tissue evidence="1">Leaf</tissue>
    </source>
</reference>